<accession>A0ABD0SNF6</accession>
<dbReference type="Proteomes" id="UP001549921">
    <property type="component" value="Unassembled WGS sequence"/>
</dbReference>
<dbReference type="AlphaFoldDB" id="A0ABD0SNF6"/>
<dbReference type="Gene3D" id="3.30.420.10">
    <property type="entry name" value="Ribonuclease H-like superfamily/Ribonuclease H"/>
    <property type="match status" value="1"/>
</dbReference>
<feature type="domain" description="DDE-1" evidence="2">
    <location>
        <begin position="208"/>
        <end position="339"/>
    </location>
</feature>
<evidence type="ECO:0000313" key="4">
    <source>
        <dbReference type="Proteomes" id="UP001549921"/>
    </source>
</evidence>
<dbReference type="InterPro" id="IPR004875">
    <property type="entry name" value="DDE_SF_endonuclease_dom"/>
</dbReference>
<organism evidence="3 4">
    <name type="scientific">Loxostege sticticalis</name>
    <name type="common">Beet webworm moth</name>
    <dbReference type="NCBI Taxonomy" id="481309"/>
    <lineage>
        <taxon>Eukaryota</taxon>
        <taxon>Metazoa</taxon>
        <taxon>Ecdysozoa</taxon>
        <taxon>Arthropoda</taxon>
        <taxon>Hexapoda</taxon>
        <taxon>Insecta</taxon>
        <taxon>Pterygota</taxon>
        <taxon>Neoptera</taxon>
        <taxon>Endopterygota</taxon>
        <taxon>Lepidoptera</taxon>
        <taxon>Glossata</taxon>
        <taxon>Ditrysia</taxon>
        <taxon>Pyraloidea</taxon>
        <taxon>Crambidae</taxon>
        <taxon>Pyraustinae</taxon>
        <taxon>Loxostege</taxon>
    </lineage>
</organism>
<feature type="compositionally biased region" description="Basic and acidic residues" evidence="1">
    <location>
        <begin position="481"/>
        <end position="499"/>
    </location>
</feature>
<dbReference type="EMBL" id="JBEDNZ010000018">
    <property type="protein sequence ID" value="KAL0821151.1"/>
    <property type="molecule type" value="Genomic_DNA"/>
</dbReference>
<dbReference type="InterPro" id="IPR036397">
    <property type="entry name" value="RNaseH_sf"/>
</dbReference>
<proteinExistence type="predicted"/>
<evidence type="ECO:0000259" key="2">
    <source>
        <dbReference type="Pfam" id="PF03184"/>
    </source>
</evidence>
<protein>
    <recommendedName>
        <fullName evidence="2">DDE-1 domain-containing protein</fullName>
    </recommendedName>
</protein>
<gene>
    <name evidence="3" type="ORF">ABMA28_005770</name>
</gene>
<reference evidence="3 4" key="1">
    <citation type="submission" date="2024-06" db="EMBL/GenBank/DDBJ databases">
        <title>A chromosome-level genome assembly of beet webworm, Loxostege sticticalis.</title>
        <authorList>
            <person name="Zhang Y."/>
        </authorList>
    </citation>
    <scope>NUCLEOTIDE SEQUENCE [LARGE SCALE GENOMIC DNA]</scope>
    <source>
        <strain evidence="3">AQ028</strain>
        <tissue evidence="3">Male pupae</tissue>
    </source>
</reference>
<sequence length="664" mass="75605">MPRVYKPEPGGKRYKRYDLATINEAVEEYLTGIDSLKKIAAKYNMHPSVLYRHSKGLLKQQGGQRALSLETENYIIEYINVCAEWGYPMDSLDLRYIIKMYLDKLGVTNKRFKNNMPGPDFVQCFLNRHKDKISQRICQNIKRSRAAVSPETIASFFEELEKSLVDVPVTNIINYDETNLADDPGRRKILTKRGTKYPERIMNHSKSNVSIMMAGTAAGDLLPPYVVYKAQNLYDTWISRGPRGAKYNRSVSGWFDGNAFEDWIQTIIIPYFEDKPGRKLLIGDNLSSHISVDMVKLCKENQIDFVFLPANATHLTQPLDVAFFRPMKIAWREILLKWKKTDGYNETCVPKGCFPRLLKLLMETIQDNAVSNLKSGFRKTGIVPFDPTQVLNRIPNEINDTERHKEAVDQSVINLLNNMRYGTIAVKDIKRKRKINVVAGKSVGEDFLQAEEVRDTENVAGPSTSKKKKCLEQNKSNKIKKLTEKENKTQERKKPETSVKGKGIGKKTKQQETTPMTESFSNIPIFYADELECGGELVIEDVPLSDSLLFDCRSDETLEMGNSCNTQFILDQVNKTECETSNNEIKVPQSQVSDDAALGNKEKKVKILKNISLLDNNKIITYNVNKSKTIPKTACLKNSKNTPVAQRYYKSDEAILKDLLDDNI</sequence>
<dbReference type="InterPro" id="IPR050863">
    <property type="entry name" value="CenT-Element_Derived"/>
</dbReference>
<evidence type="ECO:0000256" key="1">
    <source>
        <dbReference type="SAM" id="MobiDB-lite"/>
    </source>
</evidence>
<dbReference type="PANTHER" id="PTHR19303:SF74">
    <property type="entry name" value="POGO TRANSPOSABLE ELEMENT WITH KRAB DOMAIN"/>
    <property type="match status" value="1"/>
</dbReference>
<comment type="caution">
    <text evidence="3">The sequence shown here is derived from an EMBL/GenBank/DDBJ whole genome shotgun (WGS) entry which is preliminary data.</text>
</comment>
<feature type="region of interest" description="Disordered" evidence="1">
    <location>
        <begin position="458"/>
        <end position="515"/>
    </location>
</feature>
<evidence type="ECO:0000313" key="3">
    <source>
        <dbReference type="EMBL" id="KAL0821151.1"/>
    </source>
</evidence>
<name>A0ABD0SNF6_LOXSC</name>
<dbReference type="Pfam" id="PF03184">
    <property type="entry name" value="DDE_1"/>
    <property type="match status" value="1"/>
</dbReference>
<dbReference type="PANTHER" id="PTHR19303">
    <property type="entry name" value="TRANSPOSON"/>
    <property type="match status" value="1"/>
</dbReference>